<name>A0A9Q0XRC6_9SAUR</name>
<dbReference type="Proteomes" id="UP001142489">
    <property type="component" value="Unassembled WGS sequence"/>
</dbReference>
<protein>
    <submittedName>
        <fullName evidence="2">Uncharacterized protein</fullName>
    </submittedName>
</protein>
<dbReference type="OrthoDB" id="9988752at2759"/>
<keyword evidence="3" id="KW-1185">Reference proteome</keyword>
<dbReference type="GO" id="GO:0030215">
    <property type="term" value="F:semaphorin receptor binding"/>
    <property type="evidence" value="ECO:0007669"/>
    <property type="project" value="InterPro"/>
</dbReference>
<evidence type="ECO:0000256" key="1">
    <source>
        <dbReference type="SAM" id="MobiDB-lite"/>
    </source>
</evidence>
<evidence type="ECO:0000313" key="2">
    <source>
        <dbReference type="EMBL" id="KAJ7322619.1"/>
    </source>
</evidence>
<evidence type="ECO:0000313" key="3">
    <source>
        <dbReference type="Proteomes" id="UP001142489"/>
    </source>
</evidence>
<dbReference type="GO" id="GO:0007411">
    <property type="term" value="P:axon guidance"/>
    <property type="evidence" value="ECO:0007669"/>
    <property type="project" value="TreeGrafter"/>
</dbReference>
<dbReference type="Gene3D" id="3.30.1680.10">
    <property type="entry name" value="ligand-binding face of the semaphorins, domain 2"/>
    <property type="match status" value="1"/>
</dbReference>
<dbReference type="GO" id="GO:0001755">
    <property type="term" value="P:neural crest cell migration"/>
    <property type="evidence" value="ECO:0007669"/>
    <property type="project" value="TreeGrafter"/>
</dbReference>
<dbReference type="AlphaFoldDB" id="A0A9Q0XRC6"/>
<sequence length="191" mass="22080">DPYCAWDGNACSRYTPTSKRRARRQDVKYGDPVTQCWDVEESISHETTDEKVIFGIEFNSTFLECIQSPSKLPFIQRSGEEHREELKPSERIIKTEYPADPQLAEEGHGVILKFVQTIVKLLNVIENWKVLRRQMSCESRFFSYIQLLSSPSFSLDEYIADVAPGKAAAWPKWKPRHHQPDSQHTRPVSIV</sequence>
<dbReference type="GO" id="GO:0005886">
    <property type="term" value="C:plasma membrane"/>
    <property type="evidence" value="ECO:0007669"/>
    <property type="project" value="TreeGrafter"/>
</dbReference>
<dbReference type="PANTHER" id="PTHR11036:SF36">
    <property type="entry name" value="SEMAPHORIN-3D"/>
    <property type="match status" value="1"/>
</dbReference>
<comment type="caution">
    <text evidence="2">The sequence shown here is derived from an EMBL/GenBank/DDBJ whole genome shotgun (WGS) entry which is preliminary data.</text>
</comment>
<feature type="non-terminal residue" evidence="2">
    <location>
        <position position="1"/>
    </location>
</feature>
<dbReference type="SUPFAM" id="SSF103575">
    <property type="entry name" value="Plexin repeat"/>
    <property type="match status" value="1"/>
</dbReference>
<dbReference type="GO" id="GO:0005615">
    <property type="term" value="C:extracellular space"/>
    <property type="evidence" value="ECO:0007669"/>
    <property type="project" value="TreeGrafter"/>
</dbReference>
<dbReference type="GO" id="GO:0071526">
    <property type="term" value="P:semaphorin-plexin signaling pathway"/>
    <property type="evidence" value="ECO:0007669"/>
    <property type="project" value="TreeGrafter"/>
</dbReference>
<dbReference type="GO" id="GO:0030335">
    <property type="term" value="P:positive regulation of cell migration"/>
    <property type="evidence" value="ECO:0007669"/>
    <property type="project" value="TreeGrafter"/>
</dbReference>
<dbReference type="GO" id="GO:0045499">
    <property type="term" value="F:chemorepellent activity"/>
    <property type="evidence" value="ECO:0007669"/>
    <property type="project" value="TreeGrafter"/>
</dbReference>
<reference evidence="2" key="1">
    <citation type="journal article" date="2023" name="DNA Res.">
        <title>Chromosome-level genome assembly of Phrynocephalus forsythii using third-generation DNA sequencing and Hi-C analysis.</title>
        <authorList>
            <person name="Qi Y."/>
            <person name="Zhao W."/>
            <person name="Zhao Y."/>
            <person name="Niu C."/>
            <person name="Cao S."/>
            <person name="Zhang Y."/>
        </authorList>
    </citation>
    <scope>NUCLEOTIDE SEQUENCE</scope>
    <source>
        <tissue evidence="2">Muscle</tissue>
    </source>
</reference>
<organism evidence="2 3">
    <name type="scientific">Phrynocephalus forsythii</name>
    <dbReference type="NCBI Taxonomy" id="171643"/>
    <lineage>
        <taxon>Eukaryota</taxon>
        <taxon>Metazoa</taxon>
        <taxon>Chordata</taxon>
        <taxon>Craniata</taxon>
        <taxon>Vertebrata</taxon>
        <taxon>Euteleostomi</taxon>
        <taxon>Lepidosauria</taxon>
        <taxon>Squamata</taxon>
        <taxon>Bifurcata</taxon>
        <taxon>Unidentata</taxon>
        <taxon>Episquamata</taxon>
        <taxon>Toxicofera</taxon>
        <taxon>Iguania</taxon>
        <taxon>Acrodonta</taxon>
        <taxon>Agamidae</taxon>
        <taxon>Agaminae</taxon>
        <taxon>Phrynocephalus</taxon>
    </lineage>
</organism>
<proteinExistence type="predicted"/>
<feature type="region of interest" description="Disordered" evidence="1">
    <location>
        <begin position="170"/>
        <end position="191"/>
    </location>
</feature>
<dbReference type="PANTHER" id="PTHR11036">
    <property type="entry name" value="SEMAPHORIN"/>
    <property type="match status" value="1"/>
</dbReference>
<dbReference type="EMBL" id="JAPFRF010000009">
    <property type="protein sequence ID" value="KAJ7322619.1"/>
    <property type="molecule type" value="Genomic_DNA"/>
</dbReference>
<dbReference type="InterPro" id="IPR027231">
    <property type="entry name" value="Semaphorin"/>
</dbReference>
<accession>A0A9Q0XRC6</accession>
<gene>
    <name evidence="2" type="ORF">JRQ81_018906</name>
</gene>